<feature type="domain" description="Bacterial bifunctional deaminase-reductase C-terminal" evidence="1">
    <location>
        <begin position="6"/>
        <end position="170"/>
    </location>
</feature>
<evidence type="ECO:0000313" key="3">
    <source>
        <dbReference type="Proteomes" id="UP000070107"/>
    </source>
</evidence>
<dbReference type="InterPro" id="IPR024072">
    <property type="entry name" value="DHFR-like_dom_sf"/>
</dbReference>
<dbReference type="OrthoDB" id="9782335at2"/>
<dbReference type="Pfam" id="PF01872">
    <property type="entry name" value="RibD_C"/>
    <property type="match status" value="1"/>
</dbReference>
<reference evidence="2 3" key="1">
    <citation type="submission" date="2015-11" db="EMBL/GenBank/DDBJ databases">
        <title>Draft genome sequence of Paramesorhizobium deserti A-3-E, a strain highly resistant to diverse beta-lactam antibiotics.</title>
        <authorList>
            <person name="Lv R."/>
            <person name="Yang X."/>
            <person name="Fang N."/>
            <person name="Guo J."/>
            <person name="Luo X."/>
            <person name="Peng F."/>
            <person name="Yang R."/>
            <person name="Cui Y."/>
            <person name="Fang C."/>
            <person name="Song Y."/>
        </authorList>
    </citation>
    <scope>NUCLEOTIDE SEQUENCE [LARGE SCALE GENOMIC DNA]</scope>
    <source>
        <strain evidence="2 3">A-3-E</strain>
    </source>
</reference>
<dbReference type="SUPFAM" id="SSF53597">
    <property type="entry name" value="Dihydrofolate reductase-like"/>
    <property type="match status" value="1"/>
</dbReference>
<dbReference type="PANTHER" id="PTHR38011">
    <property type="entry name" value="DIHYDROFOLATE REDUCTASE FAMILY PROTEIN (AFU_ORTHOLOGUE AFUA_8G06820)"/>
    <property type="match status" value="1"/>
</dbReference>
<dbReference type="InterPro" id="IPR002734">
    <property type="entry name" value="RibDG_C"/>
</dbReference>
<gene>
    <name evidence="2" type="ORF">ATN84_25665</name>
</gene>
<accession>A0A135HTK2</accession>
<dbReference type="GO" id="GO:0009231">
    <property type="term" value="P:riboflavin biosynthetic process"/>
    <property type="evidence" value="ECO:0007669"/>
    <property type="project" value="InterPro"/>
</dbReference>
<proteinExistence type="predicted"/>
<evidence type="ECO:0000259" key="1">
    <source>
        <dbReference type="Pfam" id="PF01872"/>
    </source>
</evidence>
<dbReference type="STRING" id="1494590.ATN84_25665"/>
<organism evidence="2 3">
    <name type="scientific">Paramesorhizobium deserti</name>
    <dbReference type="NCBI Taxonomy" id="1494590"/>
    <lineage>
        <taxon>Bacteria</taxon>
        <taxon>Pseudomonadati</taxon>
        <taxon>Pseudomonadota</taxon>
        <taxon>Alphaproteobacteria</taxon>
        <taxon>Hyphomicrobiales</taxon>
        <taxon>Phyllobacteriaceae</taxon>
        <taxon>Paramesorhizobium</taxon>
    </lineage>
</organism>
<evidence type="ECO:0000313" key="2">
    <source>
        <dbReference type="EMBL" id="KXF76503.1"/>
    </source>
</evidence>
<protein>
    <submittedName>
        <fullName evidence="2">Deaminase</fullName>
    </submittedName>
</protein>
<dbReference type="RefSeq" id="WP_068882721.1">
    <property type="nucleotide sequence ID" value="NZ_LNTU01000025.1"/>
</dbReference>
<keyword evidence="3" id="KW-1185">Reference proteome</keyword>
<dbReference type="Gene3D" id="3.40.430.10">
    <property type="entry name" value="Dihydrofolate Reductase, subunit A"/>
    <property type="match status" value="1"/>
</dbReference>
<dbReference type="Proteomes" id="UP000070107">
    <property type="component" value="Unassembled WGS sequence"/>
</dbReference>
<dbReference type="GO" id="GO:0008703">
    <property type="term" value="F:5-amino-6-(5-phosphoribosylamino)uracil reductase activity"/>
    <property type="evidence" value="ECO:0007669"/>
    <property type="project" value="InterPro"/>
</dbReference>
<dbReference type="EMBL" id="LNTU01000025">
    <property type="protein sequence ID" value="KXF76503.1"/>
    <property type="molecule type" value="Genomic_DNA"/>
</dbReference>
<sequence>MITGHVFIATSLDGFIARESGDIDWLLKHDQAGEDHGYDDFIRDIDVIVMGRGTYESVRSMGEWFYNRPVLVLSAQLAQQAVPSELSDKVRFSDKSPEDAMAMLQSEGARRAYVDGGRIIQSFLALDLIDDMVITRVPILLGTGRPLFGGGQRDVELWHKSTRSFPSGLVQSRYEVIR</sequence>
<dbReference type="InterPro" id="IPR050765">
    <property type="entry name" value="Riboflavin_Biosynth_HTPR"/>
</dbReference>
<name>A0A135HTK2_9HYPH</name>
<dbReference type="AlphaFoldDB" id="A0A135HTK2"/>
<dbReference type="PANTHER" id="PTHR38011:SF11">
    <property type="entry name" value="2,5-DIAMINO-6-RIBOSYLAMINO-4(3H)-PYRIMIDINONE 5'-PHOSPHATE REDUCTASE"/>
    <property type="match status" value="1"/>
</dbReference>
<comment type="caution">
    <text evidence="2">The sequence shown here is derived from an EMBL/GenBank/DDBJ whole genome shotgun (WGS) entry which is preliminary data.</text>
</comment>